<dbReference type="Gene3D" id="3.10.20.70">
    <property type="entry name" value="Glutamine synthetase, N-terminal domain"/>
    <property type="match status" value="1"/>
</dbReference>
<protein>
    <recommendedName>
        <fullName evidence="2">GS beta-grasp domain-containing protein</fullName>
    </recommendedName>
</protein>
<name>A0A382KK87_9ZZZZ</name>
<dbReference type="InterPro" id="IPR036651">
    <property type="entry name" value="Gln_synt_N_sf"/>
</dbReference>
<evidence type="ECO:0008006" key="2">
    <source>
        <dbReference type="Google" id="ProtNLM"/>
    </source>
</evidence>
<dbReference type="GO" id="GO:0004356">
    <property type="term" value="F:glutamine synthetase activity"/>
    <property type="evidence" value="ECO:0007669"/>
    <property type="project" value="InterPro"/>
</dbReference>
<feature type="non-terminal residue" evidence="1">
    <location>
        <position position="90"/>
    </location>
</feature>
<evidence type="ECO:0000313" key="1">
    <source>
        <dbReference type="EMBL" id="SVC24649.1"/>
    </source>
</evidence>
<proteinExistence type="predicted"/>
<sequence length="90" mass="9779">MAYIEHFADALPDPARVAEEKSRLEAAGVKYILSCWIDLLGVPKTKPVPISDFELLCMGKGPQFAVHSISFVPELGPADSDQIPLPDLDS</sequence>
<gene>
    <name evidence="1" type="ORF">METZ01_LOCUS277503</name>
</gene>
<reference evidence="1" key="1">
    <citation type="submission" date="2018-05" db="EMBL/GenBank/DDBJ databases">
        <authorList>
            <person name="Lanie J.A."/>
            <person name="Ng W.-L."/>
            <person name="Kazmierczak K.M."/>
            <person name="Andrzejewski T.M."/>
            <person name="Davidsen T.M."/>
            <person name="Wayne K.J."/>
            <person name="Tettelin H."/>
            <person name="Glass J.I."/>
            <person name="Rusch D."/>
            <person name="Podicherti R."/>
            <person name="Tsui H.-C.T."/>
            <person name="Winkler M.E."/>
        </authorList>
    </citation>
    <scope>NUCLEOTIDE SEQUENCE</scope>
</reference>
<organism evidence="1">
    <name type="scientific">marine metagenome</name>
    <dbReference type="NCBI Taxonomy" id="408172"/>
    <lineage>
        <taxon>unclassified sequences</taxon>
        <taxon>metagenomes</taxon>
        <taxon>ecological metagenomes</taxon>
    </lineage>
</organism>
<dbReference type="AlphaFoldDB" id="A0A382KK87"/>
<dbReference type="GO" id="GO:0006542">
    <property type="term" value="P:glutamine biosynthetic process"/>
    <property type="evidence" value="ECO:0007669"/>
    <property type="project" value="InterPro"/>
</dbReference>
<accession>A0A382KK87</accession>
<dbReference type="SUPFAM" id="SSF54368">
    <property type="entry name" value="Glutamine synthetase, N-terminal domain"/>
    <property type="match status" value="1"/>
</dbReference>
<dbReference type="EMBL" id="UINC01081108">
    <property type="protein sequence ID" value="SVC24649.1"/>
    <property type="molecule type" value="Genomic_DNA"/>
</dbReference>